<evidence type="ECO:0000313" key="1">
    <source>
        <dbReference type="EMBL" id="KAK8009104.1"/>
    </source>
</evidence>
<evidence type="ECO:0000313" key="2">
    <source>
        <dbReference type="Proteomes" id="UP001396898"/>
    </source>
</evidence>
<comment type="caution">
    <text evidence="1">The sequence shown here is derived from an EMBL/GenBank/DDBJ whole genome shotgun (WGS) entry which is preliminary data.</text>
</comment>
<sequence>MREDNDDEGARLSCNCTDPGLCRTELSRALDTVKASARQDRGRKGSRDLIVGAQGGLDTQRQYLHIRAG</sequence>
<keyword evidence="2" id="KW-1185">Reference proteome</keyword>
<proteinExistence type="predicted"/>
<dbReference type="Proteomes" id="UP001396898">
    <property type="component" value="Unassembled WGS sequence"/>
</dbReference>
<organism evidence="1 2">
    <name type="scientific">Apiospora marii</name>
    <dbReference type="NCBI Taxonomy" id="335849"/>
    <lineage>
        <taxon>Eukaryota</taxon>
        <taxon>Fungi</taxon>
        <taxon>Dikarya</taxon>
        <taxon>Ascomycota</taxon>
        <taxon>Pezizomycotina</taxon>
        <taxon>Sordariomycetes</taxon>
        <taxon>Xylariomycetidae</taxon>
        <taxon>Amphisphaeriales</taxon>
        <taxon>Apiosporaceae</taxon>
        <taxon>Apiospora</taxon>
    </lineage>
</organism>
<protein>
    <submittedName>
        <fullName evidence="1">Uncharacterized protein</fullName>
    </submittedName>
</protein>
<accession>A0ABR1REU2</accession>
<dbReference type="EMBL" id="JAQQWI010000016">
    <property type="protein sequence ID" value="KAK8009104.1"/>
    <property type="molecule type" value="Genomic_DNA"/>
</dbReference>
<name>A0ABR1REU2_9PEZI</name>
<gene>
    <name evidence="1" type="ORF">PG991_011655</name>
</gene>
<reference evidence="1 2" key="1">
    <citation type="submission" date="2023-01" db="EMBL/GenBank/DDBJ databases">
        <title>Analysis of 21 Apiospora genomes using comparative genomics revels a genus with tremendous synthesis potential of carbohydrate active enzymes and secondary metabolites.</title>
        <authorList>
            <person name="Sorensen T."/>
        </authorList>
    </citation>
    <scope>NUCLEOTIDE SEQUENCE [LARGE SCALE GENOMIC DNA]</scope>
    <source>
        <strain evidence="1 2">CBS 20057</strain>
    </source>
</reference>